<dbReference type="InterPro" id="IPR000792">
    <property type="entry name" value="Tscrpt_reg_LuxR_C"/>
</dbReference>
<dbReference type="PROSITE" id="PS50043">
    <property type="entry name" value="HTH_LUXR_2"/>
    <property type="match status" value="1"/>
</dbReference>
<dbReference type="InterPro" id="IPR016032">
    <property type="entry name" value="Sig_transdc_resp-reg_C-effctor"/>
</dbReference>
<dbReference type="GO" id="GO:0003677">
    <property type="term" value="F:DNA binding"/>
    <property type="evidence" value="ECO:0007669"/>
    <property type="project" value="UniProtKB-KW"/>
</dbReference>
<feature type="compositionally biased region" description="Polar residues" evidence="4">
    <location>
        <begin position="1"/>
        <end position="16"/>
    </location>
</feature>
<evidence type="ECO:0000256" key="4">
    <source>
        <dbReference type="SAM" id="MobiDB-lite"/>
    </source>
</evidence>
<dbReference type="EMBL" id="CP034550">
    <property type="protein sequence ID" value="QFZ20847.1"/>
    <property type="molecule type" value="Genomic_DNA"/>
</dbReference>
<sequence length="206" mass="22608">MRNNISANSGDGSKGSTPRRAGGRMSDVVFEQRFEQWLRLTGLDRLDLEALARYALRSSNRGAEKAELLEEVIRWLQGEDTAGAVPPLLLDFLDEYTAAASRAADELRLVTNTLIASAEPEAGIPRQRARLTDREREVLALLAHALSNRLIAARLSISEKTVKNHITSVFAKLGVSSRSEALVVALHEGLLKNWVPNRVKSRLGGS</sequence>
<dbReference type="AlphaFoldDB" id="A0A5Q0H3L4"/>
<keyword evidence="3" id="KW-0804">Transcription</keyword>
<dbReference type="CDD" id="cd06170">
    <property type="entry name" value="LuxR_C_like"/>
    <property type="match status" value="1"/>
</dbReference>
<protein>
    <submittedName>
        <fullName evidence="6">Response regulator transcription factor</fullName>
    </submittedName>
</protein>
<dbReference type="PANTHER" id="PTHR44688">
    <property type="entry name" value="DNA-BINDING TRANSCRIPTIONAL ACTIVATOR DEVR_DOSR"/>
    <property type="match status" value="1"/>
</dbReference>
<gene>
    <name evidence="6" type="ORF">EKG83_28745</name>
</gene>
<dbReference type="PANTHER" id="PTHR44688:SF16">
    <property type="entry name" value="DNA-BINDING TRANSCRIPTIONAL ACTIVATOR DEVR_DOSR"/>
    <property type="match status" value="1"/>
</dbReference>
<dbReference type="Proteomes" id="UP000325787">
    <property type="component" value="Chromosome"/>
</dbReference>
<evidence type="ECO:0000313" key="6">
    <source>
        <dbReference type="EMBL" id="QFZ20847.1"/>
    </source>
</evidence>
<reference evidence="7" key="1">
    <citation type="journal article" date="2021" name="Curr. Microbiol.">
        <title>Complete genome of nocamycin-producing strain Saccharothrix syringae NRRL B-16468 reveals the biosynthetic potential for secondary metabolites.</title>
        <authorList>
            <person name="Mo X."/>
            <person name="Yang S."/>
        </authorList>
    </citation>
    <scope>NUCLEOTIDE SEQUENCE [LARGE SCALE GENOMIC DNA]</scope>
    <source>
        <strain evidence="7">ATCC 51364 / DSM 43886 / JCM 6844 / KCTC 9398 / NBRC 14523 / NRRL B-16468 / INA 2240</strain>
    </source>
</reference>
<evidence type="ECO:0000259" key="5">
    <source>
        <dbReference type="PROSITE" id="PS50043"/>
    </source>
</evidence>
<dbReference type="Pfam" id="PF00196">
    <property type="entry name" value="GerE"/>
    <property type="match status" value="1"/>
</dbReference>
<accession>A0A5Q0H3L4</accession>
<dbReference type="GO" id="GO:0006355">
    <property type="term" value="P:regulation of DNA-templated transcription"/>
    <property type="evidence" value="ECO:0007669"/>
    <property type="project" value="InterPro"/>
</dbReference>
<feature type="domain" description="HTH luxR-type" evidence="5">
    <location>
        <begin position="124"/>
        <end position="189"/>
    </location>
</feature>
<name>A0A5Q0H3L4_SACSY</name>
<organism evidence="6 7">
    <name type="scientific">Saccharothrix syringae</name>
    <name type="common">Nocardiopsis syringae</name>
    <dbReference type="NCBI Taxonomy" id="103733"/>
    <lineage>
        <taxon>Bacteria</taxon>
        <taxon>Bacillati</taxon>
        <taxon>Actinomycetota</taxon>
        <taxon>Actinomycetes</taxon>
        <taxon>Pseudonocardiales</taxon>
        <taxon>Pseudonocardiaceae</taxon>
        <taxon>Saccharothrix</taxon>
    </lineage>
</organism>
<dbReference type="PRINTS" id="PR00038">
    <property type="entry name" value="HTHLUXR"/>
</dbReference>
<dbReference type="OrthoDB" id="3178272at2"/>
<dbReference type="SUPFAM" id="SSF46894">
    <property type="entry name" value="C-terminal effector domain of the bipartite response regulators"/>
    <property type="match status" value="1"/>
</dbReference>
<dbReference type="KEGG" id="ssyi:EKG83_28745"/>
<dbReference type="Gene3D" id="1.10.10.10">
    <property type="entry name" value="Winged helix-like DNA-binding domain superfamily/Winged helix DNA-binding domain"/>
    <property type="match status" value="1"/>
</dbReference>
<evidence type="ECO:0000256" key="1">
    <source>
        <dbReference type="ARBA" id="ARBA00023015"/>
    </source>
</evidence>
<evidence type="ECO:0000256" key="2">
    <source>
        <dbReference type="ARBA" id="ARBA00023125"/>
    </source>
</evidence>
<keyword evidence="1" id="KW-0805">Transcription regulation</keyword>
<evidence type="ECO:0000256" key="3">
    <source>
        <dbReference type="ARBA" id="ARBA00023163"/>
    </source>
</evidence>
<evidence type="ECO:0000313" key="7">
    <source>
        <dbReference type="Proteomes" id="UP000325787"/>
    </source>
</evidence>
<proteinExistence type="predicted"/>
<keyword evidence="2" id="KW-0238">DNA-binding</keyword>
<dbReference type="SMART" id="SM00421">
    <property type="entry name" value="HTH_LUXR"/>
    <property type="match status" value="1"/>
</dbReference>
<dbReference type="InterPro" id="IPR036388">
    <property type="entry name" value="WH-like_DNA-bd_sf"/>
</dbReference>
<feature type="region of interest" description="Disordered" evidence="4">
    <location>
        <begin position="1"/>
        <end position="23"/>
    </location>
</feature>
<keyword evidence="7" id="KW-1185">Reference proteome</keyword>